<dbReference type="NCBIfam" id="NF002970">
    <property type="entry name" value="PRK03646.1"/>
    <property type="match status" value="1"/>
</dbReference>
<keyword evidence="6 7" id="KW-0413">Isomerase</keyword>
<gene>
    <name evidence="11" type="ORF">B2J69_00805</name>
</gene>
<dbReference type="PROSITE" id="PS00395">
    <property type="entry name" value="ALANINE_RACEMASE"/>
    <property type="match status" value="1"/>
</dbReference>
<dbReference type="AlphaFoldDB" id="A0A1V9DQQ1"/>
<evidence type="ECO:0000313" key="12">
    <source>
        <dbReference type="Proteomes" id="UP000192769"/>
    </source>
</evidence>
<dbReference type="FunFam" id="2.40.37.10:FF:000002">
    <property type="entry name" value="Alanine racemase"/>
    <property type="match status" value="1"/>
</dbReference>
<dbReference type="InterPro" id="IPR020622">
    <property type="entry name" value="Ala_racemase_pyridoxalP-BS"/>
</dbReference>
<evidence type="ECO:0000259" key="10">
    <source>
        <dbReference type="SMART" id="SM01005"/>
    </source>
</evidence>
<dbReference type="UniPathway" id="UPA00042">
    <property type="reaction ID" value="UER00497"/>
</dbReference>
<feature type="active site" description="Proton acceptor; specific for L-alanine" evidence="7">
    <location>
        <position position="253"/>
    </location>
</feature>
<dbReference type="CDD" id="cd06827">
    <property type="entry name" value="PLPDE_III_AR_proteobact"/>
    <property type="match status" value="1"/>
</dbReference>
<comment type="caution">
    <text evidence="11">The sequence shown here is derived from an EMBL/GenBank/DDBJ whole genome shotgun (WGS) entry which is preliminary data.</text>
</comment>
<dbReference type="NCBIfam" id="TIGR00492">
    <property type="entry name" value="alr"/>
    <property type="match status" value="1"/>
</dbReference>
<dbReference type="Gene3D" id="2.40.37.10">
    <property type="entry name" value="Lyase, Ornithine Decarboxylase, Chain A, domain 1"/>
    <property type="match status" value="1"/>
</dbReference>
<dbReference type="InterPro" id="IPR011079">
    <property type="entry name" value="Ala_racemase_C"/>
</dbReference>
<comment type="similarity">
    <text evidence="3 7">Belongs to the alanine racemase family.</text>
</comment>
<organism evidence="11 12">
    <name type="scientific">Pantoea latae</name>
    <dbReference type="NCBI Taxonomy" id="1964541"/>
    <lineage>
        <taxon>Bacteria</taxon>
        <taxon>Pseudomonadati</taxon>
        <taxon>Pseudomonadota</taxon>
        <taxon>Gammaproteobacteria</taxon>
        <taxon>Enterobacterales</taxon>
        <taxon>Erwiniaceae</taxon>
        <taxon>Pantoea</taxon>
    </lineage>
</organism>
<feature type="binding site" evidence="7 9">
    <location>
        <position position="130"/>
    </location>
    <ligand>
        <name>substrate</name>
    </ligand>
</feature>
<evidence type="ECO:0000256" key="6">
    <source>
        <dbReference type="ARBA" id="ARBA00023235"/>
    </source>
</evidence>
<dbReference type="PANTHER" id="PTHR30511">
    <property type="entry name" value="ALANINE RACEMASE"/>
    <property type="match status" value="1"/>
</dbReference>
<dbReference type="InterPro" id="IPR001608">
    <property type="entry name" value="Ala_racemase_N"/>
</dbReference>
<dbReference type="GO" id="GO:0030170">
    <property type="term" value="F:pyridoxal phosphate binding"/>
    <property type="evidence" value="ECO:0007669"/>
    <property type="project" value="UniProtKB-UniRule"/>
</dbReference>
<evidence type="ECO:0000313" key="11">
    <source>
        <dbReference type="EMBL" id="OQP36146.1"/>
    </source>
</evidence>
<dbReference type="HAMAP" id="MF_01201">
    <property type="entry name" value="Ala_racemase"/>
    <property type="match status" value="1"/>
</dbReference>
<evidence type="ECO:0000256" key="3">
    <source>
        <dbReference type="ARBA" id="ARBA00007880"/>
    </source>
</evidence>
<comment type="cofactor">
    <cofactor evidence="2 7 8">
        <name>pyridoxal 5'-phosphate</name>
        <dbReference type="ChEBI" id="CHEBI:597326"/>
    </cofactor>
</comment>
<feature type="modified residue" description="N6-(pyridoxal phosphate)lysine" evidence="7 8">
    <location>
        <position position="35"/>
    </location>
</feature>
<comment type="function">
    <text evidence="7">Catalyzes the interconversion of L-alanine and D-alanine. May also act on other amino acids.</text>
</comment>
<evidence type="ECO:0000256" key="9">
    <source>
        <dbReference type="PIRSR" id="PIRSR600821-52"/>
    </source>
</evidence>
<dbReference type="GO" id="GO:0008784">
    <property type="term" value="F:alanine racemase activity"/>
    <property type="evidence" value="ECO:0007669"/>
    <property type="project" value="UniProtKB-UniRule"/>
</dbReference>
<dbReference type="Gene3D" id="3.20.20.10">
    <property type="entry name" value="Alanine racemase"/>
    <property type="match status" value="1"/>
</dbReference>
<sequence length="365" mass="38916">MPRPVQAEISLAALRHNLGLIRQKAGRARIWSVVKANAYGHGIANVFPALQNSDGFALLDFNEAIRLRELGWQGPILLLEGFFEPDDLALIEQYQLTTAVHSFWQLAAIVNARLRRPIDIYLKVNSGMNRLGFAPDRLHAAWLEASASSNIGDITLMTHFASADSETGVAAPMALINALGAEMPLSHCLANSAATLWHPQTHADWVRPGIVLYGASPSGRWQDIADTGLKPVMRLSSQIIAVQPLQPGDRVGYGGRYCAAGSQRIGIVACGYADGYPRHAPGGTPVLVDGVKTAIVGTVSMDMLAVDLTPCPAAGIGSPVELWGAALPVDDVARAAGTLGYELLSALAPRVPVVTDQNLEVRMRG</sequence>
<protein>
    <recommendedName>
        <fullName evidence="4 7">Alanine racemase</fullName>
        <ecNumber evidence="4 7">5.1.1.1</ecNumber>
    </recommendedName>
</protein>
<dbReference type="Pfam" id="PF01168">
    <property type="entry name" value="Ala_racemase_N"/>
    <property type="match status" value="1"/>
</dbReference>
<proteinExistence type="inferred from homology"/>
<keyword evidence="12" id="KW-1185">Reference proteome</keyword>
<dbReference type="RefSeq" id="WP_081134911.1">
    <property type="nucleotide sequence ID" value="NZ_MWUE01000003.1"/>
</dbReference>
<keyword evidence="5 7" id="KW-0663">Pyridoxal phosphate</keyword>
<dbReference type="EC" id="5.1.1.1" evidence="4 7"/>
<dbReference type="InterPro" id="IPR000821">
    <property type="entry name" value="Ala_racemase"/>
</dbReference>
<feature type="active site" description="Proton acceptor; specific for D-alanine" evidence="7">
    <location>
        <position position="35"/>
    </location>
</feature>
<dbReference type="GO" id="GO:0005829">
    <property type="term" value="C:cytosol"/>
    <property type="evidence" value="ECO:0007669"/>
    <property type="project" value="TreeGrafter"/>
</dbReference>
<dbReference type="PRINTS" id="PR00992">
    <property type="entry name" value="ALARACEMASE"/>
</dbReference>
<feature type="binding site" evidence="7 9">
    <location>
        <position position="301"/>
    </location>
    <ligand>
        <name>substrate</name>
    </ligand>
</feature>
<comment type="pathway">
    <text evidence="7">Amino-acid biosynthesis; D-alanine biosynthesis; D-alanine from L-alanine: step 1/1.</text>
</comment>
<dbReference type="FunFam" id="3.20.20.10:FF:000002">
    <property type="entry name" value="Alanine racemase"/>
    <property type="match status" value="1"/>
</dbReference>
<feature type="domain" description="Alanine racemase C-terminal" evidence="10">
    <location>
        <begin position="232"/>
        <end position="356"/>
    </location>
</feature>
<dbReference type="InterPro" id="IPR029066">
    <property type="entry name" value="PLP-binding_barrel"/>
</dbReference>
<evidence type="ECO:0000256" key="2">
    <source>
        <dbReference type="ARBA" id="ARBA00001933"/>
    </source>
</evidence>
<dbReference type="EMBL" id="MWUE01000003">
    <property type="protein sequence ID" value="OQP36146.1"/>
    <property type="molecule type" value="Genomic_DNA"/>
</dbReference>
<comment type="catalytic activity">
    <reaction evidence="1 7">
        <text>L-alanine = D-alanine</text>
        <dbReference type="Rhea" id="RHEA:20249"/>
        <dbReference type="ChEBI" id="CHEBI:57416"/>
        <dbReference type="ChEBI" id="CHEBI:57972"/>
        <dbReference type="EC" id="5.1.1.1"/>
    </reaction>
</comment>
<dbReference type="SUPFAM" id="SSF51419">
    <property type="entry name" value="PLP-binding barrel"/>
    <property type="match status" value="1"/>
</dbReference>
<dbReference type="GO" id="GO:0042803">
    <property type="term" value="F:protein homodimerization activity"/>
    <property type="evidence" value="ECO:0007669"/>
    <property type="project" value="UniProtKB-ARBA"/>
</dbReference>
<dbReference type="SUPFAM" id="SSF50621">
    <property type="entry name" value="Alanine racemase C-terminal domain-like"/>
    <property type="match status" value="1"/>
</dbReference>
<dbReference type="SMART" id="SM01005">
    <property type="entry name" value="Ala_racemase_C"/>
    <property type="match status" value="1"/>
</dbReference>
<evidence type="ECO:0000256" key="7">
    <source>
        <dbReference type="HAMAP-Rule" id="MF_01201"/>
    </source>
</evidence>
<evidence type="ECO:0000256" key="8">
    <source>
        <dbReference type="PIRSR" id="PIRSR600821-50"/>
    </source>
</evidence>
<dbReference type="PANTHER" id="PTHR30511:SF0">
    <property type="entry name" value="ALANINE RACEMASE, CATABOLIC-RELATED"/>
    <property type="match status" value="1"/>
</dbReference>
<dbReference type="Pfam" id="PF00842">
    <property type="entry name" value="Ala_racemase_C"/>
    <property type="match status" value="1"/>
</dbReference>
<dbReference type="GO" id="GO:0030632">
    <property type="term" value="P:D-alanine biosynthetic process"/>
    <property type="evidence" value="ECO:0007669"/>
    <property type="project" value="UniProtKB-UniRule"/>
</dbReference>
<accession>A0A1V9DQQ1</accession>
<name>A0A1V9DQQ1_9GAMM</name>
<dbReference type="OrthoDB" id="9813814at2"/>
<evidence type="ECO:0000256" key="5">
    <source>
        <dbReference type="ARBA" id="ARBA00022898"/>
    </source>
</evidence>
<reference evidence="11 12" key="1">
    <citation type="submission" date="2017-02" db="EMBL/GenBank/DDBJ databases">
        <title>Whole genome shotgun sequence of Pantoea agglomerans strain AS1 isolated from a cycad, Zamia floridana in Central Florida, USA.</title>
        <authorList>
            <person name="Lata P."/>
            <person name="Govindarajan S."/>
            <person name="Qi F."/>
            <person name="Li J.-L."/>
            <person name="Maurya S.K."/>
            <person name="Sahoo M.K."/>
        </authorList>
    </citation>
    <scope>NUCLEOTIDE SEQUENCE [LARGE SCALE GENOMIC DNA]</scope>
    <source>
        <strain evidence="11 12">AS1</strain>
    </source>
</reference>
<evidence type="ECO:0000256" key="1">
    <source>
        <dbReference type="ARBA" id="ARBA00000316"/>
    </source>
</evidence>
<evidence type="ECO:0000256" key="4">
    <source>
        <dbReference type="ARBA" id="ARBA00013089"/>
    </source>
</evidence>
<dbReference type="Proteomes" id="UP000192769">
    <property type="component" value="Unassembled WGS sequence"/>
</dbReference>
<dbReference type="InterPro" id="IPR009006">
    <property type="entry name" value="Ala_racemase/Decarboxylase_C"/>
</dbReference>